<protein>
    <submittedName>
        <fullName evidence="2">Macrophage-expressed gene 1 protein</fullName>
    </submittedName>
</protein>
<evidence type="ECO:0000313" key="1">
    <source>
        <dbReference type="Proteomes" id="UP000887579"/>
    </source>
</evidence>
<dbReference type="Proteomes" id="UP000887579">
    <property type="component" value="Unplaced"/>
</dbReference>
<name>A0AC34F3Q0_9BILA</name>
<accession>A0AC34F3Q0</accession>
<dbReference type="WBParaSite" id="ES5_v2.g11521.t1">
    <property type="protein sequence ID" value="ES5_v2.g11521.t1"/>
    <property type="gene ID" value="ES5_v2.g11521"/>
</dbReference>
<reference evidence="2" key="1">
    <citation type="submission" date="2022-11" db="UniProtKB">
        <authorList>
            <consortium name="WormBaseParasite"/>
        </authorList>
    </citation>
    <scope>IDENTIFICATION</scope>
</reference>
<proteinExistence type="predicted"/>
<sequence>MLILILLGCSFVLFGSSVSADNTTALFDSQKQSYLSPEDTCIAHIREHIKERKISRNLGGIVGIGWDSLTNEATLPVFSQTYKLCRTVPDGDYLVPDNVVVLPIKEANLHKSSEMFDSFSSYKTSTGGSLSVSAGGGVPGIAEVSGSMSVETKVGKEHMEKHKQTAFSNKIEYRAFTLIGTEKAGFDEIFEERLNEIVKAIKDGNRVLAQYEAESIIGDYGTHVTNKAVAGASVTMLSFADTTEVEDKKSFALKVSTDFHASFMGAVSMGLKASADHESSQDDETKFSTSQSYIFTKGGPDVNRLLSDSGNKMTIDSVVGLDRHGMPLYSLIHPKVLKDKRWDDLTTYMIQDYLYNATQEFIRHNTIPGCTDSSSPMYFHKANANDNVACTREYDQRPFNGYYQTCEYIESYSKAHSNLTHGNQCDQYMHSNPVTNKFTCPDGSEPSDSIDFYVTYKHRAYKVKPGGCNASDCSVNYTITDRIKVTTLICNNYKTNSTMSLFGGIFQSQNIFSDNKRCAQGFDEYPILHNHKICIAILKKDEEISEYYKATAIGFYGFEGCGETKCYFAGTSPYYLTTINNCPYYYCVALPEENSFAYYSDTLLPSVSRPPYIDRDMAFKNIRLNYEREIDKIEEEAIEKMLTADGTEVGEIIN</sequence>
<evidence type="ECO:0000313" key="2">
    <source>
        <dbReference type="WBParaSite" id="ES5_v2.g11521.t1"/>
    </source>
</evidence>
<organism evidence="1 2">
    <name type="scientific">Panagrolaimus sp. ES5</name>
    <dbReference type="NCBI Taxonomy" id="591445"/>
    <lineage>
        <taxon>Eukaryota</taxon>
        <taxon>Metazoa</taxon>
        <taxon>Ecdysozoa</taxon>
        <taxon>Nematoda</taxon>
        <taxon>Chromadorea</taxon>
        <taxon>Rhabditida</taxon>
        <taxon>Tylenchina</taxon>
        <taxon>Panagrolaimomorpha</taxon>
        <taxon>Panagrolaimoidea</taxon>
        <taxon>Panagrolaimidae</taxon>
        <taxon>Panagrolaimus</taxon>
    </lineage>
</organism>